<evidence type="ECO:0000256" key="2">
    <source>
        <dbReference type="ARBA" id="ARBA00023015"/>
    </source>
</evidence>
<dbReference type="InterPro" id="IPR045239">
    <property type="entry name" value="bHLH95_bHLH"/>
</dbReference>
<keyword evidence="4" id="KW-0804">Transcription</keyword>
<proteinExistence type="predicted"/>
<dbReference type="PANTHER" id="PTHR16223">
    <property type="entry name" value="TRANSCRIPTION FACTOR BHLH83-RELATED"/>
    <property type="match status" value="1"/>
</dbReference>
<evidence type="ECO:0000256" key="1">
    <source>
        <dbReference type="ARBA" id="ARBA00004123"/>
    </source>
</evidence>
<dbReference type="SUPFAM" id="SSF47459">
    <property type="entry name" value="HLH, helix-loop-helix DNA-binding domain"/>
    <property type="match status" value="1"/>
</dbReference>
<keyword evidence="7" id="KW-1185">Reference proteome</keyword>
<keyword evidence="3" id="KW-0238">DNA-binding</keyword>
<dbReference type="InterPro" id="IPR011598">
    <property type="entry name" value="bHLH_dom"/>
</dbReference>
<dbReference type="PANTHER" id="PTHR16223:SF49">
    <property type="entry name" value="TRANSCRIPTION FACTOR BHLH52-RELATED"/>
    <property type="match status" value="1"/>
</dbReference>
<dbReference type="InterPro" id="IPR045843">
    <property type="entry name" value="IND-like"/>
</dbReference>
<feature type="domain" description="BHLH" evidence="6">
    <location>
        <begin position="174"/>
        <end position="223"/>
    </location>
</feature>
<protein>
    <submittedName>
        <fullName evidence="8">Transcription factor bHLH52-like</fullName>
    </submittedName>
</protein>
<evidence type="ECO:0000313" key="7">
    <source>
        <dbReference type="Proteomes" id="UP001652660"/>
    </source>
</evidence>
<dbReference type="Pfam" id="PF00010">
    <property type="entry name" value="HLH"/>
    <property type="match status" value="1"/>
</dbReference>
<keyword evidence="2" id="KW-0805">Transcription regulation</keyword>
<dbReference type="RefSeq" id="XP_071933273.1">
    <property type="nucleotide sequence ID" value="XM_072077172.1"/>
</dbReference>
<keyword evidence="5" id="KW-0539">Nucleus</keyword>
<dbReference type="Proteomes" id="UP001652660">
    <property type="component" value="Chromosome 2c"/>
</dbReference>
<evidence type="ECO:0000313" key="8">
    <source>
        <dbReference type="RefSeq" id="XP_071933273.1"/>
    </source>
</evidence>
<sequence>MALSCYSNWGELEQHHDSEMTLQFAQPPAAELSPELLGFNHMNFAFSDPYLDPILESQDLVYSDNYTSLLPHFSSPSDENPNSLYSLVPEVFPELEYQPCHSAKRQKIFEGCYNNSEVLPSSFGSRFIPNPPLIQELSPPEILSPFSGSLASEPPVFCSGGTGEMTVKKASNGGTLSSQSIAARQRRRKITEKTQELGKLIPGGQKMNTAEMFQAASKYIKFLQAQVGILETLASVQNADSMTFVELDNVNVLVIDVQILEYTNHMCNSGDICLQENGKSLQNEELNPLLGSSLIQEKLYSMEMCLAPQKFVQSLAEDNGIELNTQALNDCKELIGIGC</sequence>
<dbReference type="InterPro" id="IPR036638">
    <property type="entry name" value="HLH_DNA-bd_sf"/>
</dbReference>
<accession>A0ABM4WNA7</accession>
<evidence type="ECO:0000256" key="3">
    <source>
        <dbReference type="ARBA" id="ARBA00023125"/>
    </source>
</evidence>
<dbReference type="GeneID" id="113724640"/>
<dbReference type="CDD" id="cd11393">
    <property type="entry name" value="bHLH_AtbHLH_like"/>
    <property type="match status" value="1"/>
</dbReference>
<dbReference type="Gene3D" id="4.10.280.10">
    <property type="entry name" value="Helix-loop-helix DNA-binding domain"/>
    <property type="match status" value="1"/>
</dbReference>
<evidence type="ECO:0000256" key="5">
    <source>
        <dbReference type="ARBA" id="ARBA00023242"/>
    </source>
</evidence>
<evidence type="ECO:0000259" key="6">
    <source>
        <dbReference type="PROSITE" id="PS50888"/>
    </source>
</evidence>
<gene>
    <name evidence="8" type="primary">LOC113724640</name>
</gene>
<evidence type="ECO:0000256" key="4">
    <source>
        <dbReference type="ARBA" id="ARBA00023163"/>
    </source>
</evidence>
<dbReference type="SMART" id="SM00353">
    <property type="entry name" value="HLH"/>
    <property type="match status" value="1"/>
</dbReference>
<organism evidence="7 8">
    <name type="scientific">Coffea arabica</name>
    <name type="common">Arabian coffee</name>
    <dbReference type="NCBI Taxonomy" id="13443"/>
    <lineage>
        <taxon>Eukaryota</taxon>
        <taxon>Viridiplantae</taxon>
        <taxon>Streptophyta</taxon>
        <taxon>Embryophyta</taxon>
        <taxon>Tracheophyta</taxon>
        <taxon>Spermatophyta</taxon>
        <taxon>Magnoliopsida</taxon>
        <taxon>eudicotyledons</taxon>
        <taxon>Gunneridae</taxon>
        <taxon>Pentapetalae</taxon>
        <taxon>asterids</taxon>
        <taxon>lamiids</taxon>
        <taxon>Gentianales</taxon>
        <taxon>Rubiaceae</taxon>
        <taxon>Ixoroideae</taxon>
        <taxon>Gardenieae complex</taxon>
        <taxon>Bertiereae - Coffeeae clade</taxon>
        <taxon>Coffeeae</taxon>
        <taxon>Coffea</taxon>
    </lineage>
</organism>
<dbReference type="PROSITE" id="PS50888">
    <property type="entry name" value="BHLH"/>
    <property type="match status" value="1"/>
</dbReference>
<reference evidence="8" key="1">
    <citation type="submission" date="2025-08" db="UniProtKB">
        <authorList>
            <consortium name="RefSeq"/>
        </authorList>
    </citation>
    <scope>IDENTIFICATION</scope>
    <source>
        <tissue evidence="8">Leaves</tissue>
    </source>
</reference>
<name>A0ABM4WNA7_COFAR</name>
<comment type="subcellular location">
    <subcellularLocation>
        <location evidence="1">Nucleus</location>
    </subcellularLocation>
</comment>